<gene>
    <name evidence="1" type="ORF">VFH_IV222200</name>
</gene>
<dbReference type="AlphaFoldDB" id="A0AAV1ANJ6"/>
<dbReference type="EMBL" id="OX451739">
    <property type="protein sequence ID" value="CAI8611286.1"/>
    <property type="molecule type" value="Genomic_DNA"/>
</dbReference>
<keyword evidence="2" id="KW-1185">Reference proteome</keyword>
<accession>A0AAV1ANJ6</accession>
<sequence length="149" mass="17107">MDSSLVIEFWGNKEVEWTSCGAEGAFGGMLIMWKKNLLSLNFSFRGEGFVGVNALWNGNSYNFMNIYASCNSGRRRRMWNNLLDFKHMFGNDNWCLGGISMLFAKRMSVLVCLQGGIFMWFKDAGNAMSRLGRFLLTVNIINIWKISWQ</sequence>
<evidence type="ECO:0000313" key="1">
    <source>
        <dbReference type="EMBL" id="CAI8611286.1"/>
    </source>
</evidence>
<proteinExistence type="predicted"/>
<dbReference type="InterPro" id="IPR036691">
    <property type="entry name" value="Endo/exonu/phosph_ase_sf"/>
</dbReference>
<protein>
    <submittedName>
        <fullName evidence="1">Uncharacterized protein</fullName>
    </submittedName>
</protein>
<organism evidence="1 2">
    <name type="scientific">Vicia faba</name>
    <name type="common">Broad bean</name>
    <name type="synonym">Faba vulgaris</name>
    <dbReference type="NCBI Taxonomy" id="3906"/>
    <lineage>
        <taxon>Eukaryota</taxon>
        <taxon>Viridiplantae</taxon>
        <taxon>Streptophyta</taxon>
        <taxon>Embryophyta</taxon>
        <taxon>Tracheophyta</taxon>
        <taxon>Spermatophyta</taxon>
        <taxon>Magnoliopsida</taxon>
        <taxon>eudicotyledons</taxon>
        <taxon>Gunneridae</taxon>
        <taxon>Pentapetalae</taxon>
        <taxon>rosids</taxon>
        <taxon>fabids</taxon>
        <taxon>Fabales</taxon>
        <taxon>Fabaceae</taxon>
        <taxon>Papilionoideae</taxon>
        <taxon>50 kb inversion clade</taxon>
        <taxon>NPAAA clade</taxon>
        <taxon>Hologalegina</taxon>
        <taxon>IRL clade</taxon>
        <taxon>Fabeae</taxon>
        <taxon>Vicia</taxon>
    </lineage>
</organism>
<evidence type="ECO:0000313" key="2">
    <source>
        <dbReference type="Proteomes" id="UP001157006"/>
    </source>
</evidence>
<dbReference type="Proteomes" id="UP001157006">
    <property type="component" value="Chromosome 4"/>
</dbReference>
<reference evidence="1 2" key="1">
    <citation type="submission" date="2023-01" db="EMBL/GenBank/DDBJ databases">
        <authorList>
            <person name="Kreplak J."/>
        </authorList>
    </citation>
    <scope>NUCLEOTIDE SEQUENCE [LARGE SCALE GENOMIC DNA]</scope>
</reference>
<name>A0AAV1ANJ6_VICFA</name>
<dbReference type="SUPFAM" id="SSF56219">
    <property type="entry name" value="DNase I-like"/>
    <property type="match status" value="1"/>
</dbReference>